<protein>
    <submittedName>
        <fullName evidence="3">Uncharacterized protein</fullName>
    </submittedName>
</protein>
<sequence>MKIRQLFLMTVLIVNSLLPLMSVRADTIENPQAATVPSVAFESENKTKSKASEHQSTNSEKVPLKSSGYCRSV</sequence>
<dbReference type="RefSeq" id="WP_267287383.1">
    <property type="nucleotide sequence ID" value="NZ_QVOQ01000024.1"/>
</dbReference>
<accession>A0A9X3IPT4</accession>
<evidence type="ECO:0000313" key="3">
    <source>
        <dbReference type="EMBL" id="MCX7579744.1"/>
    </source>
</evidence>
<feature type="signal peptide" evidence="2">
    <location>
        <begin position="1"/>
        <end position="25"/>
    </location>
</feature>
<comment type="caution">
    <text evidence="3">The sequence shown here is derived from an EMBL/GenBank/DDBJ whole genome shotgun (WGS) entry which is preliminary data.</text>
</comment>
<feature type="region of interest" description="Disordered" evidence="1">
    <location>
        <begin position="34"/>
        <end position="73"/>
    </location>
</feature>
<keyword evidence="2" id="KW-0732">Signal</keyword>
<reference evidence="3" key="1">
    <citation type="submission" date="2018-08" db="EMBL/GenBank/DDBJ databases">
        <title>Draft genome sequences of Leuconostoc spp. and Weissella spp. with biocontrol potential.</title>
        <authorList>
            <person name="Lo R."/>
            <person name="Ho V.T.T."/>
            <person name="Turner M.S."/>
        </authorList>
    </citation>
    <scope>NUCLEOTIDE SEQUENCE</scope>
    <source>
        <strain evidence="3">156</strain>
    </source>
</reference>
<dbReference type="Proteomes" id="UP001080333">
    <property type="component" value="Unassembled WGS sequence"/>
</dbReference>
<evidence type="ECO:0000256" key="2">
    <source>
        <dbReference type="SAM" id="SignalP"/>
    </source>
</evidence>
<gene>
    <name evidence="3" type="ORF">D0502_10175</name>
</gene>
<dbReference type="EMBL" id="QVOQ01000024">
    <property type="protein sequence ID" value="MCX7579744.1"/>
    <property type="molecule type" value="Genomic_DNA"/>
</dbReference>
<evidence type="ECO:0000313" key="4">
    <source>
        <dbReference type="Proteomes" id="UP001080333"/>
    </source>
</evidence>
<dbReference type="AlphaFoldDB" id="A0A9X3IPT4"/>
<name>A0A9X3IPT4_9LACO</name>
<feature type="chain" id="PRO_5040758170" evidence="2">
    <location>
        <begin position="26"/>
        <end position="73"/>
    </location>
</feature>
<feature type="compositionally biased region" description="Basic and acidic residues" evidence="1">
    <location>
        <begin position="43"/>
        <end position="53"/>
    </location>
</feature>
<organism evidence="3 4">
    <name type="scientific">Leuconostoc falkenbergense</name>
    <dbReference type="NCBI Taxonomy" id="2766470"/>
    <lineage>
        <taxon>Bacteria</taxon>
        <taxon>Bacillati</taxon>
        <taxon>Bacillota</taxon>
        <taxon>Bacilli</taxon>
        <taxon>Lactobacillales</taxon>
        <taxon>Lactobacillaceae</taxon>
        <taxon>Leuconostoc</taxon>
    </lineage>
</organism>
<evidence type="ECO:0000256" key="1">
    <source>
        <dbReference type="SAM" id="MobiDB-lite"/>
    </source>
</evidence>
<proteinExistence type="predicted"/>